<evidence type="ECO:0000256" key="1">
    <source>
        <dbReference type="SAM" id="MobiDB-lite"/>
    </source>
</evidence>
<accession>A0A0E9PRW6</accession>
<sequence length="38" mass="4338">MDSLSYRPTVKKTSHSKLPATTKTPRSLSQILYCKTRI</sequence>
<feature type="region of interest" description="Disordered" evidence="1">
    <location>
        <begin position="1"/>
        <end position="23"/>
    </location>
</feature>
<reference evidence="2" key="1">
    <citation type="submission" date="2014-11" db="EMBL/GenBank/DDBJ databases">
        <authorList>
            <person name="Amaro Gonzalez C."/>
        </authorList>
    </citation>
    <scope>NUCLEOTIDE SEQUENCE</scope>
</reference>
<proteinExistence type="predicted"/>
<protein>
    <submittedName>
        <fullName evidence="2">Uncharacterized protein</fullName>
    </submittedName>
</protein>
<organism evidence="2">
    <name type="scientific">Anguilla anguilla</name>
    <name type="common">European freshwater eel</name>
    <name type="synonym">Muraena anguilla</name>
    <dbReference type="NCBI Taxonomy" id="7936"/>
    <lineage>
        <taxon>Eukaryota</taxon>
        <taxon>Metazoa</taxon>
        <taxon>Chordata</taxon>
        <taxon>Craniata</taxon>
        <taxon>Vertebrata</taxon>
        <taxon>Euteleostomi</taxon>
        <taxon>Actinopterygii</taxon>
        <taxon>Neopterygii</taxon>
        <taxon>Teleostei</taxon>
        <taxon>Anguilliformes</taxon>
        <taxon>Anguillidae</taxon>
        <taxon>Anguilla</taxon>
    </lineage>
</organism>
<name>A0A0E9PRW6_ANGAN</name>
<evidence type="ECO:0000313" key="2">
    <source>
        <dbReference type="EMBL" id="JAH06810.1"/>
    </source>
</evidence>
<reference evidence="2" key="2">
    <citation type="journal article" date="2015" name="Fish Shellfish Immunol.">
        <title>Early steps in the European eel (Anguilla anguilla)-Vibrio vulnificus interaction in the gills: Role of the RtxA13 toxin.</title>
        <authorList>
            <person name="Callol A."/>
            <person name="Pajuelo D."/>
            <person name="Ebbesson L."/>
            <person name="Teles M."/>
            <person name="MacKenzie S."/>
            <person name="Amaro C."/>
        </authorList>
    </citation>
    <scope>NUCLEOTIDE SEQUENCE</scope>
</reference>
<dbReference type="EMBL" id="GBXM01101767">
    <property type="protein sequence ID" value="JAH06810.1"/>
    <property type="molecule type" value="Transcribed_RNA"/>
</dbReference>
<dbReference type="AlphaFoldDB" id="A0A0E9PRW6"/>